<keyword evidence="3 6" id="KW-0812">Transmembrane</keyword>
<reference evidence="8 9" key="1">
    <citation type="journal article" date="2010" name="BMC Genomics">
        <title>Comparative genomics and proteomics of Helicobacter mustelae, an ulcerogenic and carcinogenic gastric pathogen.</title>
        <authorList>
            <person name="O'Toole P.W."/>
            <person name="Snelling W.J."/>
            <person name="Canchaya C."/>
            <person name="Forde B.M."/>
            <person name="Hardie K.R."/>
            <person name="Josenhans C."/>
            <person name="Graham R.L.J."/>
            <person name="McMullan G."/>
            <person name="Parkhill J."/>
            <person name="Belda E."/>
            <person name="Bentley S.D."/>
        </authorList>
    </citation>
    <scope>NUCLEOTIDE SEQUENCE [LARGE SCALE GENOMIC DNA]</scope>
    <source>
        <strain evidence="9">ATCC 43772 / LMG 18044 / NCTC 12198 / 12198</strain>
    </source>
</reference>
<comment type="subcellular location">
    <subcellularLocation>
        <location evidence="1">Cell membrane</location>
        <topology evidence="1">Multi-pass membrane protein</topology>
    </subcellularLocation>
</comment>
<dbReference type="HOGENOM" id="CLU_001265_10_6_7"/>
<evidence type="ECO:0000256" key="1">
    <source>
        <dbReference type="ARBA" id="ARBA00004651"/>
    </source>
</evidence>
<dbReference type="Pfam" id="PF07690">
    <property type="entry name" value="MFS_1"/>
    <property type="match status" value="1"/>
</dbReference>
<dbReference type="EMBL" id="FN555004">
    <property type="protein sequence ID" value="CBG40541.1"/>
    <property type="molecule type" value="Genomic_DNA"/>
</dbReference>
<dbReference type="InterPro" id="IPR011701">
    <property type="entry name" value="MFS"/>
</dbReference>
<dbReference type="PANTHER" id="PTHR43124">
    <property type="entry name" value="PURINE EFFLUX PUMP PBUE"/>
    <property type="match status" value="1"/>
</dbReference>
<feature type="transmembrane region" description="Helical" evidence="6">
    <location>
        <begin position="220"/>
        <end position="237"/>
    </location>
</feature>
<protein>
    <submittedName>
        <fullName evidence="8">Putative efflux protein (Major facilitator superfamily protein)</fullName>
    </submittedName>
</protein>
<feature type="transmembrane region" description="Helical" evidence="6">
    <location>
        <begin position="121"/>
        <end position="143"/>
    </location>
</feature>
<feature type="transmembrane region" description="Helical" evidence="6">
    <location>
        <begin position="375"/>
        <end position="395"/>
    </location>
</feature>
<feature type="transmembrane region" description="Helical" evidence="6">
    <location>
        <begin position="91"/>
        <end position="115"/>
    </location>
</feature>
<dbReference type="CDD" id="cd17473">
    <property type="entry name" value="MFS_arabinose_efflux_permease_like"/>
    <property type="match status" value="1"/>
</dbReference>
<dbReference type="AlphaFoldDB" id="D3UJ66"/>
<evidence type="ECO:0000256" key="3">
    <source>
        <dbReference type="ARBA" id="ARBA00022692"/>
    </source>
</evidence>
<evidence type="ECO:0000313" key="8">
    <source>
        <dbReference type="EMBL" id="CBG40541.1"/>
    </source>
</evidence>
<dbReference type="InterPro" id="IPR020846">
    <property type="entry name" value="MFS_dom"/>
</dbReference>
<feature type="transmembrane region" description="Helical" evidence="6">
    <location>
        <begin position="286"/>
        <end position="304"/>
    </location>
</feature>
<dbReference type="GO" id="GO:0022857">
    <property type="term" value="F:transmembrane transporter activity"/>
    <property type="evidence" value="ECO:0007669"/>
    <property type="project" value="InterPro"/>
</dbReference>
<evidence type="ECO:0000256" key="6">
    <source>
        <dbReference type="SAM" id="Phobius"/>
    </source>
</evidence>
<feature type="transmembrane region" description="Helical" evidence="6">
    <location>
        <begin position="64"/>
        <end position="84"/>
    </location>
</feature>
<feature type="transmembrane region" description="Helical" evidence="6">
    <location>
        <begin position="310"/>
        <end position="332"/>
    </location>
</feature>
<feature type="transmembrane region" description="Helical" evidence="6">
    <location>
        <begin position="155"/>
        <end position="175"/>
    </location>
</feature>
<accession>D3UJ66</accession>
<dbReference type="PANTHER" id="PTHR43124:SF3">
    <property type="entry name" value="CHLORAMPHENICOL EFFLUX PUMP RV0191"/>
    <property type="match status" value="1"/>
</dbReference>
<evidence type="ECO:0000256" key="4">
    <source>
        <dbReference type="ARBA" id="ARBA00022989"/>
    </source>
</evidence>
<evidence type="ECO:0000256" key="5">
    <source>
        <dbReference type="ARBA" id="ARBA00023136"/>
    </source>
</evidence>
<feature type="transmembrane region" description="Helical" evidence="6">
    <location>
        <begin position="344"/>
        <end position="363"/>
    </location>
</feature>
<dbReference type="eggNOG" id="COG0477">
    <property type="taxonomic scope" value="Bacteria"/>
</dbReference>
<feature type="domain" description="Major facilitator superfamily (MFS) profile" evidence="7">
    <location>
        <begin position="22"/>
        <end position="398"/>
    </location>
</feature>
<dbReference type="RefSeq" id="WP_013023608.1">
    <property type="nucleotide sequence ID" value="NC_013949.1"/>
</dbReference>
<sequence>MSIETKRTYHELLLFFTESKLFKAALFSISATTVLGATIIAPSLPALEKHFSDIGPSAEILSKLILTIPSLLMVFFSPIAGFLFERFRRLNIIFFALMIWSLAGISGFFLNNIYLVLTSRAILGIAASFLMTGIGVLLADYYSGARREKALMLQNFFMAFGAGIFLTLGGFLASMSWRYPFLVYSLGFVILIFGIFELFEPIKFHHKTHANPTKFTFSKFIPMYLLGMFIMICFYIAPTQMPFFMTDYLHIDQTRVGVSLAVVSVAMAIGSLFYMQLRKLFSLYEIFFLALSFFALGFACISLVHNYLSVLIGFCFLGASLGISLINTNAWLFHIAEEGERSRAYGFLASSVFLGQATSPLITQTFVSHLGIVKMIAIFTLMLFSVSFLFLFMSWRSQDRKF</sequence>
<evidence type="ECO:0000259" key="7">
    <source>
        <dbReference type="PROSITE" id="PS50850"/>
    </source>
</evidence>
<evidence type="ECO:0000313" key="9">
    <source>
        <dbReference type="Proteomes" id="UP000001522"/>
    </source>
</evidence>
<dbReference type="GO" id="GO:0005886">
    <property type="term" value="C:plasma membrane"/>
    <property type="evidence" value="ECO:0007669"/>
    <property type="project" value="UniProtKB-SubCell"/>
</dbReference>
<dbReference type="STRING" id="679897.HMU12870"/>
<feature type="transmembrane region" description="Helical" evidence="6">
    <location>
        <begin position="257"/>
        <end position="274"/>
    </location>
</feature>
<name>D3UJ66_HELM1</name>
<feature type="transmembrane region" description="Helical" evidence="6">
    <location>
        <begin position="21"/>
        <end position="44"/>
    </location>
</feature>
<organism evidence="8 9">
    <name type="scientific">Helicobacter mustelae (strain ATCC 43772 / CCUG 25715 / CIP 103759 / LMG 18044 / NCTC 12198 / R85-136P)</name>
    <name type="common">Campylobacter mustelae</name>
    <dbReference type="NCBI Taxonomy" id="679897"/>
    <lineage>
        <taxon>Bacteria</taxon>
        <taxon>Pseudomonadati</taxon>
        <taxon>Campylobacterota</taxon>
        <taxon>Epsilonproteobacteria</taxon>
        <taxon>Campylobacterales</taxon>
        <taxon>Helicobacteraceae</taxon>
        <taxon>Helicobacter</taxon>
    </lineage>
</organism>
<dbReference type="InterPro" id="IPR050189">
    <property type="entry name" value="MFS_Efflux_Transporters"/>
</dbReference>
<dbReference type="PROSITE" id="PS50850">
    <property type="entry name" value="MFS"/>
    <property type="match status" value="1"/>
</dbReference>
<keyword evidence="5 6" id="KW-0472">Membrane</keyword>
<dbReference type="Gene3D" id="1.20.1250.20">
    <property type="entry name" value="MFS general substrate transporter like domains"/>
    <property type="match status" value="1"/>
</dbReference>
<gene>
    <name evidence="8" type="ordered locus">HMU12870</name>
</gene>
<keyword evidence="9" id="KW-1185">Reference proteome</keyword>
<keyword evidence="2" id="KW-1003">Cell membrane</keyword>
<feature type="transmembrane region" description="Helical" evidence="6">
    <location>
        <begin position="181"/>
        <end position="199"/>
    </location>
</feature>
<dbReference type="Proteomes" id="UP000001522">
    <property type="component" value="Chromosome"/>
</dbReference>
<evidence type="ECO:0000256" key="2">
    <source>
        <dbReference type="ARBA" id="ARBA00022475"/>
    </source>
</evidence>
<keyword evidence="4 6" id="KW-1133">Transmembrane helix</keyword>
<dbReference type="InterPro" id="IPR036259">
    <property type="entry name" value="MFS_trans_sf"/>
</dbReference>
<proteinExistence type="predicted"/>
<dbReference type="KEGG" id="hms:HMU12870"/>
<dbReference type="SUPFAM" id="SSF103473">
    <property type="entry name" value="MFS general substrate transporter"/>
    <property type="match status" value="1"/>
</dbReference>